<evidence type="ECO:0000256" key="3">
    <source>
        <dbReference type="ARBA" id="ARBA00023163"/>
    </source>
</evidence>
<gene>
    <name evidence="6" type="ORF">SAMN05216258_107287</name>
</gene>
<sequence>MTPPAYSSSSDWYCAGRQASYLRARKSPGGVLDLMEVSRPAGDMSRPGLPDIVLYQDLLGGSRVRGDLGGGHFDLTGTKGDFCLAAPNFATTAVMDESHRLRSLVFPMAQWESVLDEAADGRFSFDSSCVYGRMFDSPVIRSAFRNLWVLSEDEGAPSRLLARAAGCEILAELCRLGGAPFAPVRGGLARWAEQRCIELMHARIAEDISLDELAAEARLSPFHFARMFKRSLGVPPRVYLTRLRMEKACRLLERTDLPITEIALEVGYSSNQVLARVFHKHMRMSPSEYRLATRDPSRPGSAPERPAGQERP</sequence>
<dbReference type="Proteomes" id="UP000199377">
    <property type="component" value="Unassembled WGS sequence"/>
</dbReference>
<dbReference type="GO" id="GO:0003700">
    <property type="term" value="F:DNA-binding transcription factor activity"/>
    <property type="evidence" value="ECO:0007669"/>
    <property type="project" value="InterPro"/>
</dbReference>
<dbReference type="AlphaFoldDB" id="A0A1I3IZF8"/>
<dbReference type="Pfam" id="PF12833">
    <property type="entry name" value="HTH_18"/>
    <property type="match status" value="1"/>
</dbReference>
<keyword evidence="2" id="KW-0238">DNA-binding</keyword>
<dbReference type="PANTHER" id="PTHR46796">
    <property type="entry name" value="HTH-TYPE TRANSCRIPTIONAL ACTIVATOR RHAS-RELATED"/>
    <property type="match status" value="1"/>
</dbReference>
<reference evidence="6 7" key="1">
    <citation type="submission" date="2016-10" db="EMBL/GenBank/DDBJ databases">
        <authorList>
            <person name="de Groot N.N."/>
        </authorList>
    </citation>
    <scope>NUCLEOTIDE SEQUENCE [LARGE SCALE GENOMIC DNA]</scope>
    <source>
        <strain evidence="6 7">CGMCC 1.11030</strain>
    </source>
</reference>
<evidence type="ECO:0000259" key="5">
    <source>
        <dbReference type="PROSITE" id="PS01124"/>
    </source>
</evidence>
<dbReference type="OrthoDB" id="9783876at2"/>
<dbReference type="InterPro" id="IPR050204">
    <property type="entry name" value="AraC_XylS_family_regulators"/>
</dbReference>
<feature type="region of interest" description="Disordered" evidence="4">
    <location>
        <begin position="288"/>
        <end position="312"/>
    </location>
</feature>
<keyword evidence="3" id="KW-0804">Transcription</keyword>
<dbReference type="GO" id="GO:0043565">
    <property type="term" value="F:sequence-specific DNA binding"/>
    <property type="evidence" value="ECO:0007669"/>
    <property type="project" value="InterPro"/>
</dbReference>
<dbReference type="InterPro" id="IPR009057">
    <property type="entry name" value="Homeodomain-like_sf"/>
</dbReference>
<dbReference type="InterPro" id="IPR018060">
    <property type="entry name" value="HTH_AraC"/>
</dbReference>
<name>A0A1I3IZF8_9RHOB</name>
<keyword evidence="1" id="KW-0805">Transcription regulation</keyword>
<dbReference type="EMBL" id="FOQH01000007">
    <property type="protein sequence ID" value="SFI53138.1"/>
    <property type="molecule type" value="Genomic_DNA"/>
</dbReference>
<feature type="domain" description="HTH araC/xylS-type" evidence="5">
    <location>
        <begin position="194"/>
        <end position="292"/>
    </location>
</feature>
<evidence type="ECO:0000313" key="6">
    <source>
        <dbReference type="EMBL" id="SFI53138.1"/>
    </source>
</evidence>
<protein>
    <submittedName>
        <fullName evidence="6">AraC family transcriptional regulator</fullName>
    </submittedName>
</protein>
<dbReference type="Gene3D" id="1.10.10.60">
    <property type="entry name" value="Homeodomain-like"/>
    <property type="match status" value="2"/>
</dbReference>
<evidence type="ECO:0000256" key="2">
    <source>
        <dbReference type="ARBA" id="ARBA00023125"/>
    </source>
</evidence>
<evidence type="ECO:0000256" key="4">
    <source>
        <dbReference type="SAM" id="MobiDB-lite"/>
    </source>
</evidence>
<dbReference type="SUPFAM" id="SSF46689">
    <property type="entry name" value="Homeodomain-like"/>
    <property type="match status" value="2"/>
</dbReference>
<keyword evidence="7" id="KW-1185">Reference proteome</keyword>
<dbReference type="RefSeq" id="WP_092861381.1">
    <property type="nucleotide sequence ID" value="NZ_FOQH01000007.1"/>
</dbReference>
<proteinExistence type="predicted"/>
<evidence type="ECO:0000256" key="1">
    <source>
        <dbReference type="ARBA" id="ARBA00023015"/>
    </source>
</evidence>
<dbReference type="SMART" id="SM00342">
    <property type="entry name" value="HTH_ARAC"/>
    <property type="match status" value="1"/>
</dbReference>
<organism evidence="6 7">
    <name type="scientific">Albimonas pacifica</name>
    <dbReference type="NCBI Taxonomy" id="1114924"/>
    <lineage>
        <taxon>Bacteria</taxon>
        <taxon>Pseudomonadati</taxon>
        <taxon>Pseudomonadota</taxon>
        <taxon>Alphaproteobacteria</taxon>
        <taxon>Rhodobacterales</taxon>
        <taxon>Paracoccaceae</taxon>
        <taxon>Albimonas</taxon>
    </lineage>
</organism>
<evidence type="ECO:0000313" key="7">
    <source>
        <dbReference type="Proteomes" id="UP000199377"/>
    </source>
</evidence>
<dbReference type="STRING" id="1114924.SAMN05216258_107287"/>
<accession>A0A1I3IZF8</accession>
<dbReference type="PROSITE" id="PS01124">
    <property type="entry name" value="HTH_ARAC_FAMILY_2"/>
    <property type="match status" value="1"/>
</dbReference>